<comment type="caution">
    <text evidence="4">The sequence shown here is derived from an EMBL/GenBank/DDBJ whole genome shotgun (WGS) entry which is preliminary data.</text>
</comment>
<dbReference type="InterPro" id="IPR050465">
    <property type="entry name" value="UPF0194_transport"/>
</dbReference>
<organism evidence="4 5">
    <name type="scientific">Mesorhizobium jarvisii</name>
    <dbReference type="NCBI Taxonomy" id="1777867"/>
    <lineage>
        <taxon>Bacteria</taxon>
        <taxon>Pseudomonadati</taxon>
        <taxon>Pseudomonadota</taxon>
        <taxon>Alphaproteobacteria</taxon>
        <taxon>Hyphomicrobiales</taxon>
        <taxon>Phyllobacteriaceae</taxon>
        <taxon>Mesorhizobium</taxon>
    </lineage>
</organism>
<dbReference type="InterPro" id="IPR058637">
    <property type="entry name" value="YknX-like_C"/>
</dbReference>
<name>A0A6M7TFF6_9HYPH</name>
<proteinExistence type="predicted"/>
<keyword evidence="2" id="KW-0175">Coiled coil</keyword>
<dbReference type="AlphaFoldDB" id="A0A6M7TFF6"/>
<dbReference type="Gene3D" id="2.40.50.100">
    <property type="match status" value="1"/>
</dbReference>
<evidence type="ECO:0000259" key="3">
    <source>
        <dbReference type="Pfam" id="PF25989"/>
    </source>
</evidence>
<accession>A0A6M7TFF6</accession>
<dbReference type="RefSeq" id="WP_064982162.1">
    <property type="nucleotide sequence ID" value="NZ_CP033507.1"/>
</dbReference>
<dbReference type="Pfam" id="PF25989">
    <property type="entry name" value="YknX_C"/>
    <property type="match status" value="1"/>
</dbReference>
<evidence type="ECO:0000256" key="2">
    <source>
        <dbReference type="ARBA" id="ARBA00023054"/>
    </source>
</evidence>
<evidence type="ECO:0000313" key="5">
    <source>
        <dbReference type="Proteomes" id="UP000275530"/>
    </source>
</evidence>
<dbReference type="Gene3D" id="2.40.420.20">
    <property type="match status" value="1"/>
</dbReference>
<evidence type="ECO:0000256" key="1">
    <source>
        <dbReference type="ARBA" id="ARBA00004196"/>
    </source>
</evidence>
<dbReference type="EMBL" id="QZXA01000005">
    <property type="protein sequence ID" value="RJT33596.1"/>
    <property type="molecule type" value="Genomic_DNA"/>
</dbReference>
<sequence length="398" mass="42570">MKSIWIKRVGLALLAVAVVAGFGWALRTRPALVDLAEVTAAPMRVTVREEGMTRVRDVYTVSAPIAGHLTRTVVNEGDLVRANNTVVAAIHPLDPPLIDRRAEAELLASRDAARAGVGVAEIDLQRAQSALKLAEDELARTIKLFGSGFVSESALQRLTNEVDLQKAAVDAAKAVIGLRNAELANAEARLLQPDPADPTGESCCVNLLAPIDGNVLSVMARSEQAVTAGAKIAEIGNVHDLEIAVDLLSSDAVRIAPGTKAEISDWGGDHALHARVRRVDPAAFTKVSALGIEEQRVTVVLDLEDTDVRLGHGYRVFVEMTVWECVRCIQVPIGALFRNGDRWNVFVVDGGRAKQTEIGIGHMNDDTAEVLTGLKPGASVVVHPSDTLVDDGLVERRD</sequence>
<dbReference type="PANTHER" id="PTHR32347:SF29">
    <property type="entry name" value="UPF0194 MEMBRANE PROTEIN YBHG"/>
    <property type="match status" value="1"/>
</dbReference>
<dbReference type="Gene3D" id="1.10.287.470">
    <property type="entry name" value="Helix hairpin bin"/>
    <property type="match status" value="1"/>
</dbReference>
<feature type="domain" description="YknX-like C-terminal permuted SH3-like" evidence="3">
    <location>
        <begin position="329"/>
        <end position="390"/>
    </location>
</feature>
<protein>
    <submittedName>
        <fullName evidence="4">HlyD family efflux transporter periplasmic adaptor subunit</fullName>
    </submittedName>
</protein>
<keyword evidence="5" id="KW-1185">Reference proteome</keyword>
<dbReference type="PANTHER" id="PTHR32347">
    <property type="entry name" value="EFFLUX SYSTEM COMPONENT YKNX-RELATED"/>
    <property type="match status" value="1"/>
</dbReference>
<comment type="subcellular location">
    <subcellularLocation>
        <location evidence="1">Cell envelope</location>
    </subcellularLocation>
</comment>
<evidence type="ECO:0000313" key="4">
    <source>
        <dbReference type="EMBL" id="RJT33596.1"/>
    </source>
</evidence>
<dbReference type="GO" id="GO:0030313">
    <property type="term" value="C:cell envelope"/>
    <property type="evidence" value="ECO:0007669"/>
    <property type="project" value="UniProtKB-SubCell"/>
</dbReference>
<reference evidence="4 5" key="1">
    <citation type="submission" date="2018-09" db="EMBL/GenBank/DDBJ databases">
        <title>Mesorhizobium carmichaelinearum sp. nov. isolated from Carmichaelinea spp. root nodules in New Zealand.</title>
        <authorList>
            <person name="De Meyer S.E."/>
        </authorList>
    </citation>
    <scope>NUCLEOTIDE SEQUENCE [LARGE SCALE GENOMIC DNA]</scope>
    <source>
        <strain evidence="4 5">LMG 28313</strain>
    </source>
</reference>
<gene>
    <name evidence="4" type="ORF">D3242_13595</name>
</gene>
<dbReference type="Proteomes" id="UP000275530">
    <property type="component" value="Unassembled WGS sequence"/>
</dbReference>